<evidence type="ECO:0000256" key="7">
    <source>
        <dbReference type="ARBA" id="ARBA00023134"/>
    </source>
</evidence>
<evidence type="ECO:0000256" key="4">
    <source>
        <dbReference type="ARBA" id="ARBA00022741"/>
    </source>
</evidence>
<dbReference type="SUPFAM" id="SSF52540">
    <property type="entry name" value="P-loop containing nucleoside triphosphate hydrolases"/>
    <property type="match status" value="1"/>
</dbReference>
<gene>
    <name evidence="9" type="primary">hypB_3</name>
    <name evidence="9" type="ORF">GALL_54170</name>
</gene>
<organism evidence="9">
    <name type="scientific">mine drainage metagenome</name>
    <dbReference type="NCBI Taxonomy" id="410659"/>
    <lineage>
        <taxon>unclassified sequences</taxon>
        <taxon>metagenomes</taxon>
        <taxon>ecological metagenomes</taxon>
    </lineage>
</organism>
<dbReference type="NCBIfam" id="TIGR00073">
    <property type="entry name" value="hypB"/>
    <property type="match status" value="1"/>
</dbReference>
<keyword evidence="7" id="KW-0342">GTP-binding</keyword>
<dbReference type="PANTHER" id="PTHR30134">
    <property type="entry name" value="HYDROGENASE PROTEIN ASSEMBLY PROTEIN, NICKEL CHAPERONE"/>
    <property type="match status" value="1"/>
</dbReference>
<dbReference type="AlphaFoldDB" id="A0A1J5TNN4"/>
<evidence type="ECO:0000256" key="5">
    <source>
        <dbReference type="ARBA" id="ARBA00022801"/>
    </source>
</evidence>
<dbReference type="Pfam" id="PF02492">
    <property type="entry name" value="cobW"/>
    <property type="match status" value="1"/>
</dbReference>
<reference evidence="9" key="1">
    <citation type="submission" date="2016-10" db="EMBL/GenBank/DDBJ databases">
        <title>Sequence of Gallionella enrichment culture.</title>
        <authorList>
            <person name="Poehlein A."/>
            <person name="Muehling M."/>
            <person name="Daniel R."/>
        </authorList>
    </citation>
    <scope>NUCLEOTIDE SEQUENCE</scope>
</reference>
<evidence type="ECO:0000256" key="1">
    <source>
        <dbReference type="ARBA" id="ARBA00006211"/>
    </source>
</evidence>
<dbReference type="GO" id="GO:0005525">
    <property type="term" value="F:GTP binding"/>
    <property type="evidence" value="ECO:0007669"/>
    <property type="project" value="UniProtKB-KW"/>
</dbReference>
<dbReference type="InterPro" id="IPR003495">
    <property type="entry name" value="CobW/HypB/UreG_nucleotide-bd"/>
</dbReference>
<evidence type="ECO:0000259" key="8">
    <source>
        <dbReference type="Pfam" id="PF02492"/>
    </source>
</evidence>
<keyword evidence="3" id="KW-0479">Metal-binding</keyword>
<evidence type="ECO:0000256" key="6">
    <source>
        <dbReference type="ARBA" id="ARBA00022833"/>
    </source>
</evidence>
<dbReference type="EMBL" id="MLJW01000014">
    <property type="protein sequence ID" value="OIR13598.1"/>
    <property type="molecule type" value="Genomic_DNA"/>
</dbReference>
<dbReference type="InterPro" id="IPR027417">
    <property type="entry name" value="P-loop_NTPase"/>
</dbReference>
<dbReference type="GO" id="GO:0016151">
    <property type="term" value="F:nickel cation binding"/>
    <property type="evidence" value="ECO:0007669"/>
    <property type="project" value="InterPro"/>
</dbReference>
<accession>A0A1J5TNN4</accession>
<dbReference type="PIRSF" id="PIRSF005624">
    <property type="entry name" value="Ni-bind_GTPase"/>
    <property type="match status" value="1"/>
</dbReference>
<keyword evidence="2" id="KW-0533">Nickel</keyword>
<evidence type="ECO:0000256" key="3">
    <source>
        <dbReference type="ARBA" id="ARBA00022723"/>
    </source>
</evidence>
<feature type="domain" description="CobW/HypB/UreG nucleotide-binding" evidence="8">
    <location>
        <begin position="76"/>
        <end position="232"/>
    </location>
</feature>
<evidence type="ECO:0000256" key="2">
    <source>
        <dbReference type="ARBA" id="ARBA00022596"/>
    </source>
</evidence>
<dbReference type="InterPro" id="IPR004392">
    <property type="entry name" value="Hyd_mat_HypB"/>
</dbReference>
<dbReference type="GO" id="GO:0003924">
    <property type="term" value="F:GTPase activity"/>
    <property type="evidence" value="ECO:0007669"/>
    <property type="project" value="InterPro"/>
</dbReference>
<comment type="caution">
    <text evidence="9">The sequence shown here is derived from an EMBL/GenBank/DDBJ whole genome shotgun (WGS) entry which is preliminary data.</text>
</comment>
<dbReference type="GO" id="GO:0051604">
    <property type="term" value="P:protein maturation"/>
    <property type="evidence" value="ECO:0007669"/>
    <property type="project" value="InterPro"/>
</dbReference>
<keyword evidence="5" id="KW-0378">Hydrolase</keyword>
<keyword evidence="6" id="KW-0862">Zinc</keyword>
<dbReference type="CDD" id="cd05390">
    <property type="entry name" value="HypB"/>
    <property type="match status" value="1"/>
</dbReference>
<proteinExistence type="inferred from homology"/>
<name>A0A1J5TNN4_9ZZZZ</name>
<dbReference type="PANTHER" id="PTHR30134:SF2">
    <property type="entry name" value="HYDROGENASE MATURATION FACTOR HYPB"/>
    <property type="match status" value="1"/>
</dbReference>
<dbReference type="GO" id="GO:0008270">
    <property type="term" value="F:zinc ion binding"/>
    <property type="evidence" value="ECO:0007669"/>
    <property type="project" value="TreeGrafter"/>
</dbReference>
<sequence length="254" mass="27554">MNTPNQTLQSRDSEDPEVVIVDVRDPDDTLPRPPGDVLPGVRTVDLNLRILDENDRRAERNRRRLAQLGIRALNFVSSPGAGKTTLLQKTLALLPPDLRAAVLVGDLETANDARRLRRPGVPVAQITTGGACHLDASMVSRAMDAVPLAGVRLLFIENVGNLVCPASFDLGENRRVTLVSCTEGEDKPLKYPPMFSSAHAVLLTKIDVAEAMEFDRGLALENIRRAAPQAEVFEVSAKTGEGMDAWLAYLQGAS</sequence>
<protein>
    <submittedName>
        <fullName evidence="9">Hydrogenase isoenzymes nickel incorporation protein HypB</fullName>
    </submittedName>
</protein>
<keyword evidence="4" id="KW-0547">Nucleotide-binding</keyword>
<evidence type="ECO:0000313" key="9">
    <source>
        <dbReference type="EMBL" id="OIR13598.1"/>
    </source>
</evidence>
<dbReference type="Gene3D" id="3.40.50.300">
    <property type="entry name" value="P-loop containing nucleotide triphosphate hydrolases"/>
    <property type="match status" value="1"/>
</dbReference>
<comment type="similarity">
    <text evidence="1">Belongs to the SIMIBI class G3E GTPase family. HypB/HupM subfamily.</text>
</comment>